<dbReference type="PANTHER" id="PTHR35889">
    <property type="entry name" value="CYCLOINULO-OLIGOSACCHARIDE FRUCTANOTRANSFERASE-RELATED"/>
    <property type="match status" value="1"/>
</dbReference>
<feature type="chain" id="PRO_5022982764" description="DUF1553 domain-containing protein" evidence="1">
    <location>
        <begin position="20"/>
        <end position="714"/>
    </location>
</feature>
<feature type="signal peptide" evidence="1">
    <location>
        <begin position="1"/>
        <end position="19"/>
    </location>
</feature>
<protein>
    <recommendedName>
        <fullName evidence="6">DUF1553 domain-containing protein</fullName>
    </recommendedName>
</protein>
<evidence type="ECO:0000313" key="5">
    <source>
        <dbReference type="Proteomes" id="UP000324974"/>
    </source>
</evidence>
<dbReference type="RefSeq" id="WP_149112484.1">
    <property type="nucleotide sequence ID" value="NZ_CP042425.1"/>
</dbReference>
<dbReference type="Gene3D" id="2.60.40.1080">
    <property type="match status" value="1"/>
</dbReference>
<proteinExistence type="predicted"/>
<dbReference type="KEGG" id="lrs:PX52LOC_04948"/>
<gene>
    <name evidence="4" type="ORF">PX52LOC_04948</name>
</gene>
<name>A0A5C1AH29_9BACT</name>
<dbReference type="InterPro" id="IPR011444">
    <property type="entry name" value="DUF1549"/>
</dbReference>
<feature type="domain" description="DUF1553" evidence="3">
    <location>
        <begin position="459"/>
        <end position="686"/>
    </location>
</feature>
<accession>A0A5C1AH29</accession>
<evidence type="ECO:0000259" key="3">
    <source>
        <dbReference type="Pfam" id="PF07587"/>
    </source>
</evidence>
<dbReference type="Pfam" id="PF07583">
    <property type="entry name" value="PSCyt2"/>
    <property type="match status" value="1"/>
</dbReference>
<dbReference type="Pfam" id="PF07587">
    <property type="entry name" value="PSD1"/>
    <property type="match status" value="1"/>
</dbReference>
<dbReference type="EMBL" id="CP042425">
    <property type="protein sequence ID" value="QEL17935.1"/>
    <property type="molecule type" value="Genomic_DNA"/>
</dbReference>
<dbReference type="PANTHER" id="PTHR35889:SF3">
    <property type="entry name" value="F-BOX DOMAIN-CONTAINING PROTEIN"/>
    <property type="match status" value="1"/>
</dbReference>
<reference evidence="5" key="1">
    <citation type="submission" date="2019-08" db="EMBL/GenBank/DDBJ databases">
        <title>Limnoglobus roseus gen. nov., sp. nov., a novel freshwater planctomycete with a giant genome from the family Gemmataceae.</title>
        <authorList>
            <person name="Kulichevskaya I.S."/>
            <person name="Naumoff D.G."/>
            <person name="Miroshnikov K."/>
            <person name="Ivanova A."/>
            <person name="Philippov D.A."/>
            <person name="Hakobyan A."/>
            <person name="Rijpstra I.C."/>
            <person name="Sinninghe Damste J.S."/>
            <person name="Liesack W."/>
            <person name="Dedysh S.N."/>
        </authorList>
    </citation>
    <scope>NUCLEOTIDE SEQUENCE [LARGE SCALE GENOMIC DNA]</scope>
    <source>
        <strain evidence="5">PX52</strain>
    </source>
</reference>
<sequence>MARYVLTLAMLTHSVQLMAAADAFHFENQISPLLARYNCNSSGCHGKAEGQGGFKLSVFGFDPVADYASIVKEARGRRVMASAAEESLFLRKATGRTPHGGGTRIKGESNDYRTLRDWIAAGMPVGDPNAPRVSAIRVEPPEKVMANRATLPVRAFAQFTDGRETEVTEHAKYQTNHETLAAVSVEGVITTGDAPGEVAVMASYLGNVAVCRVMIPQVGKNAGRQLPQFNFIDEWVDRKLAKLNIVASEVCDDATFFRRVHLDLVGLLPKPDEVRAFLSDTAKDKRAKAIDRLIQRPEFADLMALRWADLLRVNRQVLGPERAYAYFRWVRESFAKNKPFDEFARELVTAEGPVSETPPANFFKVAIKPGDAASTLSQVFLGIRIACAECHHHPSDRWTQADYAGMLAFFAPVTSRGSKDADAILSVGDPVTRHPRSGSPVYAHALGVEEPTVNPAGDRRVVLASWMTEPSNPYFARNFANRIWANLLGRGIVEPVDDVRATNPPSNPDLLDALAKFAAQKKYDTRELVRLICNSRAYQSSSVPNASNEKDEQNFSRVAFRRPSAEVLLDMIGQATGVGDRFAGLPPGTRAVQVWDSETKQPFLKLFGRPSRTSACECERNAEPSTAQVLNLMNSPDLQWKLSHVSGNVAKWQGSGHDAEKICEEIYLTVFSRRPTKAERENAVQHLKARSDRRAAIEDLTWALLNSLEFSFNH</sequence>
<dbReference type="Proteomes" id="UP000324974">
    <property type="component" value="Chromosome"/>
</dbReference>
<dbReference type="OrthoDB" id="227187at2"/>
<evidence type="ECO:0008006" key="6">
    <source>
        <dbReference type="Google" id="ProtNLM"/>
    </source>
</evidence>
<dbReference type="InterPro" id="IPR022655">
    <property type="entry name" value="DUF1553"/>
</dbReference>
<dbReference type="AlphaFoldDB" id="A0A5C1AH29"/>
<evidence type="ECO:0000313" key="4">
    <source>
        <dbReference type="EMBL" id="QEL17935.1"/>
    </source>
</evidence>
<keyword evidence="1" id="KW-0732">Signal</keyword>
<evidence type="ECO:0000256" key="1">
    <source>
        <dbReference type="SAM" id="SignalP"/>
    </source>
</evidence>
<keyword evidence="5" id="KW-1185">Reference proteome</keyword>
<feature type="domain" description="DUF1549" evidence="2">
    <location>
        <begin position="232"/>
        <end position="413"/>
    </location>
</feature>
<evidence type="ECO:0000259" key="2">
    <source>
        <dbReference type="Pfam" id="PF07583"/>
    </source>
</evidence>
<organism evidence="4 5">
    <name type="scientific">Limnoglobus roseus</name>
    <dbReference type="NCBI Taxonomy" id="2598579"/>
    <lineage>
        <taxon>Bacteria</taxon>
        <taxon>Pseudomonadati</taxon>
        <taxon>Planctomycetota</taxon>
        <taxon>Planctomycetia</taxon>
        <taxon>Gemmatales</taxon>
        <taxon>Gemmataceae</taxon>
        <taxon>Limnoglobus</taxon>
    </lineage>
</organism>